<dbReference type="PANTHER" id="PTHR30576:SF0">
    <property type="entry name" value="UNDECAPRENYL-PHOSPHATE N-ACETYLGALACTOSAMINYL 1-PHOSPHATE TRANSFERASE-RELATED"/>
    <property type="match status" value="1"/>
</dbReference>
<evidence type="ECO:0000259" key="3">
    <source>
        <dbReference type="Pfam" id="PF02397"/>
    </source>
</evidence>
<dbReference type="KEGG" id="emv:HQR01_11045"/>
<reference evidence="4 5" key="1">
    <citation type="submission" date="2020-05" db="EMBL/GenBank/DDBJ databases">
        <title>Erythrobacter mangrovi sp. nov., isolated from rhizosphere soil of mangrove plant (Kandelia candel).</title>
        <authorList>
            <person name="Ye Y.H."/>
        </authorList>
    </citation>
    <scope>NUCLEOTIDE SEQUENCE [LARGE SCALE GENOMIC DNA]</scope>
    <source>
        <strain evidence="4 5">EB310</strain>
    </source>
</reference>
<gene>
    <name evidence="4" type="ORF">HQR01_11045</name>
</gene>
<accession>A0A7D3XXX1</accession>
<sequence length="191" mass="21669">MDLAISIPLLLLLSPLLFVVALAIKLEDGGPVLFVQRRVGQHNRMFEMFKFRSMDPFRCDPDGELSTSRDDDRVTKVGRFIRRTSIDELPQLINVIRSEMSLVGPRPHALGSQAADKLFWEVDGAYWQRHSLKPGLTGLAQVRGHRGAVETEADLIARLEADLEYIRSWSVMKDLRILLSTVRVLLRADAY</sequence>
<dbReference type="EMBL" id="CP053921">
    <property type="protein sequence ID" value="QKG72776.1"/>
    <property type="molecule type" value="Genomic_DNA"/>
</dbReference>
<keyword evidence="4" id="KW-0808">Transferase</keyword>
<organism evidence="4 5">
    <name type="scientific">Erythrobacter mangrovi</name>
    <dbReference type="NCBI Taxonomy" id="2739433"/>
    <lineage>
        <taxon>Bacteria</taxon>
        <taxon>Pseudomonadati</taxon>
        <taxon>Pseudomonadota</taxon>
        <taxon>Alphaproteobacteria</taxon>
        <taxon>Sphingomonadales</taxon>
        <taxon>Erythrobacteraceae</taxon>
        <taxon>Erythrobacter/Porphyrobacter group</taxon>
        <taxon>Erythrobacter</taxon>
    </lineage>
</organism>
<proteinExistence type="inferred from homology"/>
<feature type="domain" description="Bacterial sugar transferase" evidence="3">
    <location>
        <begin position="1"/>
        <end position="186"/>
    </location>
</feature>
<dbReference type="InterPro" id="IPR003362">
    <property type="entry name" value="Bact_transf"/>
</dbReference>
<dbReference type="Pfam" id="PF02397">
    <property type="entry name" value="Bac_transf"/>
    <property type="match status" value="1"/>
</dbReference>
<protein>
    <submittedName>
        <fullName evidence="4">Sugar transferase</fullName>
    </submittedName>
</protein>
<keyword evidence="2" id="KW-0270">Exopolysaccharide synthesis</keyword>
<dbReference type="Proteomes" id="UP000504693">
    <property type="component" value="Chromosome"/>
</dbReference>
<name>A0A7D3XXX1_9SPHN</name>
<dbReference type="GO" id="GO:0016780">
    <property type="term" value="F:phosphotransferase activity, for other substituted phosphate groups"/>
    <property type="evidence" value="ECO:0007669"/>
    <property type="project" value="TreeGrafter"/>
</dbReference>
<evidence type="ECO:0000256" key="2">
    <source>
        <dbReference type="ARBA" id="ARBA00023169"/>
    </source>
</evidence>
<evidence type="ECO:0000313" key="4">
    <source>
        <dbReference type="EMBL" id="QKG72776.1"/>
    </source>
</evidence>
<dbReference type="PANTHER" id="PTHR30576">
    <property type="entry name" value="COLANIC BIOSYNTHESIS UDP-GLUCOSE LIPID CARRIER TRANSFERASE"/>
    <property type="match status" value="1"/>
</dbReference>
<dbReference type="GO" id="GO:0000271">
    <property type="term" value="P:polysaccharide biosynthetic process"/>
    <property type="evidence" value="ECO:0007669"/>
    <property type="project" value="UniProtKB-KW"/>
</dbReference>
<comment type="similarity">
    <text evidence="1">Belongs to the bacterial sugar transferase family.</text>
</comment>
<dbReference type="AlphaFoldDB" id="A0A7D3XXX1"/>
<evidence type="ECO:0000256" key="1">
    <source>
        <dbReference type="ARBA" id="ARBA00006464"/>
    </source>
</evidence>
<evidence type="ECO:0000313" key="5">
    <source>
        <dbReference type="Proteomes" id="UP000504693"/>
    </source>
</evidence>
<keyword evidence="5" id="KW-1185">Reference proteome</keyword>